<dbReference type="GO" id="GO:0019323">
    <property type="term" value="P:pentose catabolic process"/>
    <property type="evidence" value="ECO:0007669"/>
    <property type="project" value="UniProtKB-UniRule"/>
</dbReference>
<feature type="binding site" evidence="10 13">
    <location>
        <position position="36"/>
    </location>
    <ligand>
        <name>a divalent metal cation</name>
        <dbReference type="ChEBI" id="CHEBI:60240"/>
    </ligand>
</feature>
<feature type="binding site" evidence="14">
    <location>
        <position position="178"/>
    </location>
    <ligand>
        <name>substrate</name>
    </ligand>
</feature>
<dbReference type="EMBL" id="FOVI01000001">
    <property type="protein sequence ID" value="SFN15268.1"/>
    <property type="molecule type" value="Genomic_DNA"/>
</dbReference>
<dbReference type="GO" id="GO:0006098">
    <property type="term" value="P:pentose-phosphate shunt"/>
    <property type="evidence" value="ECO:0007669"/>
    <property type="project" value="UniProtKB-UniRule"/>
</dbReference>
<keyword evidence="8 10" id="KW-0479">Metal-binding</keyword>
<proteinExistence type="inferred from homology"/>
<keyword evidence="13" id="KW-0170">Cobalt</keyword>
<feature type="active site" description="Proton acceptor" evidence="10 12">
    <location>
        <position position="36"/>
    </location>
</feature>
<dbReference type="SUPFAM" id="SSF51366">
    <property type="entry name" value="Ribulose-phoshate binding barrel"/>
    <property type="match status" value="1"/>
</dbReference>
<comment type="similarity">
    <text evidence="6 10 11">Belongs to the ribulose-phosphate 3-epimerase family.</text>
</comment>
<dbReference type="STRING" id="913024.SAMN05421741_101330"/>
<dbReference type="PIRSF" id="PIRSF001461">
    <property type="entry name" value="RPE"/>
    <property type="match status" value="1"/>
</dbReference>
<dbReference type="FunFam" id="3.20.20.70:FF:000004">
    <property type="entry name" value="Ribulose-phosphate 3-epimerase"/>
    <property type="match status" value="1"/>
</dbReference>
<dbReference type="PROSITE" id="PS01086">
    <property type="entry name" value="RIBUL_P_3_EPIMER_2"/>
    <property type="match status" value="1"/>
</dbReference>
<dbReference type="InterPro" id="IPR026019">
    <property type="entry name" value="Ribul_P_3_epim"/>
</dbReference>
<feature type="binding site" evidence="10 13">
    <location>
        <position position="67"/>
    </location>
    <ligand>
        <name>a divalent metal cation</name>
        <dbReference type="ChEBI" id="CHEBI:60240"/>
    </ligand>
</feature>
<dbReference type="GO" id="GO:0005737">
    <property type="term" value="C:cytoplasm"/>
    <property type="evidence" value="ECO:0007669"/>
    <property type="project" value="UniProtKB-ARBA"/>
</dbReference>
<evidence type="ECO:0000256" key="14">
    <source>
        <dbReference type="PIRSR" id="PIRSR001461-3"/>
    </source>
</evidence>
<evidence type="ECO:0000256" key="10">
    <source>
        <dbReference type="HAMAP-Rule" id="MF_02227"/>
    </source>
</evidence>
<feature type="active site" description="Proton donor" evidence="10 12">
    <location>
        <position position="176"/>
    </location>
</feature>
<dbReference type="AlphaFoldDB" id="A0A1I4WNB2"/>
<dbReference type="CDD" id="cd00429">
    <property type="entry name" value="RPE"/>
    <property type="match status" value="1"/>
</dbReference>
<accession>A0A1I4WNB2</accession>
<feature type="binding site" evidence="10 14">
    <location>
        <begin position="198"/>
        <end position="199"/>
    </location>
    <ligand>
        <name>substrate</name>
    </ligand>
</feature>
<dbReference type="GO" id="GO:0046872">
    <property type="term" value="F:metal ion binding"/>
    <property type="evidence" value="ECO:0007669"/>
    <property type="project" value="UniProtKB-UniRule"/>
</dbReference>
<comment type="function">
    <text evidence="10">Catalyzes the reversible epimerization of D-ribulose 5-phosphate to D-xylulose 5-phosphate.</text>
</comment>
<evidence type="ECO:0000313" key="15">
    <source>
        <dbReference type="EMBL" id="SFN15268.1"/>
    </source>
</evidence>
<comment type="cofactor">
    <cofactor evidence="5">
        <name>Fe(2+)</name>
        <dbReference type="ChEBI" id="CHEBI:29033"/>
    </cofactor>
</comment>
<gene>
    <name evidence="10" type="primary">rpe</name>
    <name evidence="15" type="ORF">SAMN05421741_101330</name>
</gene>
<comment type="cofactor">
    <cofactor evidence="4">
        <name>Zn(2+)</name>
        <dbReference type="ChEBI" id="CHEBI:29105"/>
    </cofactor>
</comment>
<name>A0A1I4WNB2_9FLAO</name>
<feature type="binding site" evidence="10">
    <location>
        <begin position="176"/>
        <end position="178"/>
    </location>
    <ligand>
        <name>substrate</name>
    </ligand>
</feature>
<evidence type="ECO:0000256" key="13">
    <source>
        <dbReference type="PIRSR" id="PIRSR001461-2"/>
    </source>
</evidence>
<evidence type="ECO:0000256" key="11">
    <source>
        <dbReference type="PIRNR" id="PIRNR001461"/>
    </source>
</evidence>
<evidence type="ECO:0000256" key="9">
    <source>
        <dbReference type="ARBA" id="ARBA00023235"/>
    </source>
</evidence>
<dbReference type="InterPro" id="IPR000056">
    <property type="entry name" value="Ribul_P_3_epim-like"/>
</dbReference>
<sequence length="220" mass="23880">MKNTLIAPSVLAADFANLQRDVEMINNSAADWFHIDIMDGVFVPNISFGMPVLAAINKHAKKTIDVHLMIVDPDRYIETFKNLGADILTVHYEACTHLHRSLQAIKAAGMKAGVAINPHTNVALLEDVINDIDLVCIMSVNPGFGGQSFIENTYKKVQQLKEIIVRNNATTLIEIDGGVTDKNAANLVKAGADVLVAGSFVFTAQDPIATIENLKKITSI</sequence>
<dbReference type="Gene3D" id="3.20.20.70">
    <property type="entry name" value="Aldolase class I"/>
    <property type="match status" value="1"/>
</dbReference>
<feature type="binding site" evidence="10 14">
    <location>
        <position position="9"/>
    </location>
    <ligand>
        <name>substrate</name>
    </ligand>
</feature>
<dbReference type="Proteomes" id="UP000199036">
    <property type="component" value="Unassembled WGS sequence"/>
</dbReference>
<dbReference type="NCBIfam" id="TIGR01163">
    <property type="entry name" value="rpe"/>
    <property type="match status" value="1"/>
</dbReference>
<feature type="binding site" evidence="10 13">
    <location>
        <position position="34"/>
    </location>
    <ligand>
        <name>a divalent metal cation</name>
        <dbReference type="ChEBI" id="CHEBI:60240"/>
    </ligand>
</feature>
<comment type="cofactor">
    <cofactor evidence="3">
        <name>Co(2+)</name>
        <dbReference type="ChEBI" id="CHEBI:48828"/>
    </cofactor>
</comment>
<comment type="pathway">
    <text evidence="10">Carbohydrate degradation.</text>
</comment>
<evidence type="ECO:0000256" key="7">
    <source>
        <dbReference type="ARBA" id="ARBA00013188"/>
    </source>
</evidence>
<dbReference type="PANTHER" id="PTHR11749">
    <property type="entry name" value="RIBULOSE-5-PHOSPHATE-3-EPIMERASE"/>
    <property type="match status" value="1"/>
</dbReference>
<evidence type="ECO:0000256" key="8">
    <source>
        <dbReference type="ARBA" id="ARBA00022723"/>
    </source>
</evidence>
<reference evidence="16" key="1">
    <citation type="submission" date="2016-10" db="EMBL/GenBank/DDBJ databases">
        <authorList>
            <person name="Varghese N."/>
            <person name="Submissions S."/>
        </authorList>
    </citation>
    <scope>NUCLEOTIDE SEQUENCE [LARGE SCALE GENOMIC DNA]</scope>
    <source>
        <strain evidence="16">DS-12</strain>
    </source>
</reference>
<comment type="cofactor">
    <cofactor evidence="2">
        <name>Mn(2+)</name>
        <dbReference type="ChEBI" id="CHEBI:29035"/>
    </cofactor>
</comment>
<protein>
    <recommendedName>
        <fullName evidence="7 10">Ribulose-phosphate 3-epimerase</fullName>
        <ecNumber evidence="7 10">5.1.3.1</ecNumber>
    </recommendedName>
</protein>
<keyword evidence="9 10" id="KW-0413">Isomerase</keyword>
<keyword evidence="13" id="KW-0464">Manganese</keyword>
<dbReference type="Pfam" id="PF00834">
    <property type="entry name" value="Ribul_P_3_epim"/>
    <property type="match status" value="1"/>
</dbReference>
<feature type="binding site" evidence="10 13">
    <location>
        <position position="176"/>
    </location>
    <ligand>
        <name>a divalent metal cation</name>
        <dbReference type="ChEBI" id="CHEBI:60240"/>
    </ligand>
</feature>
<feature type="binding site" evidence="10 14">
    <location>
        <position position="67"/>
    </location>
    <ligand>
        <name>substrate</name>
    </ligand>
</feature>
<comment type="cofactor">
    <cofactor evidence="10 13">
        <name>a divalent metal cation</name>
        <dbReference type="ChEBI" id="CHEBI:60240"/>
    </cofactor>
    <text evidence="10 13">Binds 1 divalent metal cation per subunit.</text>
</comment>
<evidence type="ECO:0000256" key="1">
    <source>
        <dbReference type="ARBA" id="ARBA00001782"/>
    </source>
</evidence>
<keyword evidence="16" id="KW-1185">Reference proteome</keyword>
<evidence type="ECO:0000256" key="5">
    <source>
        <dbReference type="ARBA" id="ARBA00001954"/>
    </source>
</evidence>
<keyword evidence="10 11" id="KW-0119">Carbohydrate metabolism</keyword>
<evidence type="ECO:0000256" key="12">
    <source>
        <dbReference type="PIRSR" id="PIRSR001461-1"/>
    </source>
</evidence>
<evidence type="ECO:0000256" key="2">
    <source>
        <dbReference type="ARBA" id="ARBA00001936"/>
    </source>
</evidence>
<dbReference type="EC" id="5.1.3.1" evidence="7 10"/>
<evidence type="ECO:0000256" key="3">
    <source>
        <dbReference type="ARBA" id="ARBA00001941"/>
    </source>
</evidence>
<evidence type="ECO:0000256" key="4">
    <source>
        <dbReference type="ARBA" id="ARBA00001947"/>
    </source>
</evidence>
<dbReference type="PROSITE" id="PS01085">
    <property type="entry name" value="RIBUL_P_3_EPIMER_1"/>
    <property type="match status" value="1"/>
</dbReference>
<dbReference type="OrthoDB" id="1645589at2"/>
<organism evidence="15 16">
    <name type="scientific">Paenimyroides ummariense</name>
    <dbReference type="NCBI Taxonomy" id="913024"/>
    <lineage>
        <taxon>Bacteria</taxon>
        <taxon>Pseudomonadati</taxon>
        <taxon>Bacteroidota</taxon>
        <taxon>Flavobacteriia</taxon>
        <taxon>Flavobacteriales</taxon>
        <taxon>Flavobacteriaceae</taxon>
        <taxon>Paenimyroides</taxon>
    </lineage>
</organism>
<dbReference type="InterPro" id="IPR011060">
    <property type="entry name" value="RibuloseP-bd_barrel"/>
</dbReference>
<feature type="binding site" evidence="10 14">
    <location>
        <begin position="143"/>
        <end position="146"/>
    </location>
    <ligand>
        <name>substrate</name>
    </ligand>
</feature>
<dbReference type="HAMAP" id="MF_02227">
    <property type="entry name" value="RPE"/>
    <property type="match status" value="1"/>
</dbReference>
<dbReference type="GO" id="GO:0004750">
    <property type="term" value="F:D-ribulose-phosphate 3-epimerase activity"/>
    <property type="evidence" value="ECO:0007669"/>
    <property type="project" value="UniProtKB-UniRule"/>
</dbReference>
<dbReference type="NCBIfam" id="NF004076">
    <property type="entry name" value="PRK05581.1-4"/>
    <property type="match status" value="1"/>
</dbReference>
<keyword evidence="13" id="KW-0862">Zinc</keyword>
<evidence type="ECO:0000313" key="16">
    <source>
        <dbReference type="Proteomes" id="UP000199036"/>
    </source>
</evidence>
<comment type="catalytic activity">
    <reaction evidence="1 10 11">
        <text>D-ribulose 5-phosphate = D-xylulose 5-phosphate</text>
        <dbReference type="Rhea" id="RHEA:13677"/>
        <dbReference type="ChEBI" id="CHEBI:57737"/>
        <dbReference type="ChEBI" id="CHEBI:58121"/>
        <dbReference type="EC" id="5.1.3.1"/>
    </reaction>
</comment>
<dbReference type="InterPro" id="IPR013785">
    <property type="entry name" value="Aldolase_TIM"/>
</dbReference>
<evidence type="ECO:0000256" key="6">
    <source>
        <dbReference type="ARBA" id="ARBA00009541"/>
    </source>
</evidence>
<dbReference type="RefSeq" id="WP_091517977.1">
    <property type="nucleotide sequence ID" value="NZ_FOVI01000001.1"/>
</dbReference>